<name>A0ACB5TBW4_AMBMO</name>
<dbReference type="EMBL" id="BSXS01005470">
    <property type="protein sequence ID" value="GME84397.1"/>
    <property type="molecule type" value="Genomic_DNA"/>
</dbReference>
<comment type="caution">
    <text evidence="1">The sequence shown here is derived from an EMBL/GenBank/DDBJ whole genome shotgun (WGS) entry which is preliminary data.</text>
</comment>
<organism evidence="1 2">
    <name type="scientific">Ambrosiozyma monospora</name>
    <name type="common">Yeast</name>
    <name type="synonym">Endomycopsis monosporus</name>
    <dbReference type="NCBI Taxonomy" id="43982"/>
    <lineage>
        <taxon>Eukaryota</taxon>
        <taxon>Fungi</taxon>
        <taxon>Dikarya</taxon>
        <taxon>Ascomycota</taxon>
        <taxon>Saccharomycotina</taxon>
        <taxon>Pichiomycetes</taxon>
        <taxon>Pichiales</taxon>
        <taxon>Pichiaceae</taxon>
        <taxon>Ambrosiozyma</taxon>
    </lineage>
</organism>
<dbReference type="Proteomes" id="UP001165064">
    <property type="component" value="Unassembled WGS sequence"/>
</dbReference>
<keyword evidence="2" id="KW-1185">Reference proteome</keyword>
<protein>
    <submittedName>
        <fullName evidence="1">Unnamed protein product</fullName>
    </submittedName>
</protein>
<sequence>MDTMKLSSPGNRLHNVTIKLEDFDSNTPIFDDLAEYFDAIGIHVCLDVMSCVDFTEFPFIFNYIRELKLSCGDCIEKMYFFAKVEYPRTGRFTKLHDETTKQFGELKKLTSKQSHLIFLDAQMSLKWTSNTTDLLPWKSFKTPK</sequence>
<evidence type="ECO:0000313" key="1">
    <source>
        <dbReference type="EMBL" id="GME84397.1"/>
    </source>
</evidence>
<gene>
    <name evidence="1" type="ORF">Amon02_000681200</name>
</gene>
<proteinExistence type="predicted"/>
<accession>A0ACB5TBW4</accession>
<reference evidence="1" key="1">
    <citation type="submission" date="2023-04" db="EMBL/GenBank/DDBJ databases">
        <title>Ambrosiozyma monospora NBRC 10751.</title>
        <authorList>
            <person name="Ichikawa N."/>
            <person name="Sato H."/>
            <person name="Tonouchi N."/>
        </authorList>
    </citation>
    <scope>NUCLEOTIDE SEQUENCE</scope>
    <source>
        <strain evidence="1">NBRC 10751</strain>
    </source>
</reference>
<evidence type="ECO:0000313" key="2">
    <source>
        <dbReference type="Proteomes" id="UP001165064"/>
    </source>
</evidence>